<dbReference type="SUPFAM" id="SSF51569">
    <property type="entry name" value="Aldolase"/>
    <property type="match status" value="1"/>
</dbReference>
<dbReference type="InterPro" id="IPR013785">
    <property type="entry name" value="Aldolase_TIM"/>
</dbReference>
<dbReference type="EMBL" id="JMCB01000015">
    <property type="protein sequence ID" value="KFE63902.1"/>
    <property type="molecule type" value="Genomic_DNA"/>
</dbReference>
<evidence type="ECO:0000256" key="1">
    <source>
        <dbReference type="ARBA" id="ARBA00023270"/>
    </source>
</evidence>
<keyword evidence="3" id="KW-1185">Reference proteome</keyword>
<gene>
    <name evidence="2" type="ORF">DB31_2314</name>
</gene>
<organism evidence="2 3">
    <name type="scientific">Hyalangium minutum</name>
    <dbReference type="NCBI Taxonomy" id="394096"/>
    <lineage>
        <taxon>Bacteria</taxon>
        <taxon>Pseudomonadati</taxon>
        <taxon>Myxococcota</taxon>
        <taxon>Myxococcia</taxon>
        <taxon>Myxococcales</taxon>
        <taxon>Cystobacterineae</taxon>
        <taxon>Archangiaceae</taxon>
        <taxon>Hyalangium</taxon>
    </lineage>
</organism>
<proteinExistence type="predicted"/>
<evidence type="ECO:0000313" key="3">
    <source>
        <dbReference type="Proteomes" id="UP000028725"/>
    </source>
</evidence>
<dbReference type="PATRIC" id="fig|394096.3.peg.6646"/>
<dbReference type="InterPro" id="IPR001585">
    <property type="entry name" value="TAL/FSA"/>
</dbReference>
<reference evidence="2 3" key="1">
    <citation type="submission" date="2014-04" db="EMBL/GenBank/DDBJ databases">
        <title>Genome assembly of Hyalangium minutum DSM 14724.</title>
        <authorList>
            <person name="Sharma G."/>
            <person name="Subramanian S."/>
        </authorList>
    </citation>
    <scope>NUCLEOTIDE SEQUENCE [LARGE SCALE GENOMIC DNA]</scope>
    <source>
        <strain evidence="2 3">DSM 14724</strain>
    </source>
</reference>
<dbReference type="STRING" id="394096.DB31_2314"/>
<comment type="caution">
    <text evidence="2">The sequence shown here is derived from an EMBL/GenBank/DDBJ whole genome shotgun (WGS) entry which is preliminary data.</text>
</comment>
<dbReference type="Gene3D" id="3.20.20.70">
    <property type="entry name" value="Aldolase class I"/>
    <property type="match status" value="1"/>
</dbReference>
<dbReference type="Pfam" id="PF00923">
    <property type="entry name" value="TAL_FSA"/>
    <property type="match status" value="1"/>
</dbReference>
<evidence type="ECO:0000313" key="2">
    <source>
        <dbReference type="EMBL" id="KFE63902.1"/>
    </source>
</evidence>
<dbReference type="AlphaFoldDB" id="A0A085W889"/>
<accession>A0A085W889</accession>
<sequence>MALTRMHQTVALGTEFWNDSCALPELKEAIENGAVGATSNPVIVGAAVSSDKVRWLPVLDRMLRENPEDTEDDVTWKLIEAVAREAASLLLPIHEATQGRHGFLCVQVSPKLYRSTEWMIEHGVTLAALAPNIAIKCPSTQEGIAAMEELMARGINVNATVSFTVPQVLATAEALERGIERALKSGIPRERLHPYVTIMVGRLDDHLKRLAERDAILVDPGYLNWAGIAVFKRARQLFLQRQYRSKLLAAAYRHHLHWSELIGEDSIQSIPYTWWKQFNASDIAPRKTLSEPVSSEIVETLRRKFPDFVRAYDEEGMRPEDFAGYGASVHTLRQFLGGYQQLVEWVRERMLP</sequence>
<dbReference type="GO" id="GO:0005975">
    <property type="term" value="P:carbohydrate metabolic process"/>
    <property type="evidence" value="ECO:0007669"/>
    <property type="project" value="InterPro"/>
</dbReference>
<dbReference type="Proteomes" id="UP000028725">
    <property type="component" value="Unassembled WGS sequence"/>
</dbReference>
<name>A0A085W889_9BACT</name>
<dbReference type="PANTHER" id="PTHR10683">
    <property type="entry name" value="TRANSALDOLASE"/>
    <property type="match status" value="1"/>
</dbReference>
<protein>
    <submittedName>
        <fullName evidence="2">Transaldolase</fullName>
    </submittedName>
</protein>
<keyword evidence="1" id="KW-0704">Schiff base</keyword>